<keyword evidence="3" id="KW-0488">Methylation</keyword>
<dbReference type="SUPFAM" id="SSF54523">
    <property type="entry name" value="Pili subunits"/>
    <property type="match status" value="1"/>
</dbReference>
<gene>
    <name evidence="10" type="ORF">GCM10008960_38840</name>
</gene>
<dbReference type="PRINTS" id="PR00885">
    <property type="entry name" value="BCTERIALGSPH"/>
</dbReference>
<evidence type="ECO:0000256" key="4">
    <source>
        <dbReference type="ARBA" id="ARBA00022692"/>
    </source>
</evidence>
<feature type="transmembrane region" description="Helical" evidence="9">
    <location>
        <begin position="99"/>
        <end position="120"/>
    </location>
</feature>
<dbReference type="Proteomes" id="UP000644548">
    <property type="component" value="Unassembled WGS sequence"/>
</dbReference>
<dbReference type="PANTHER" id="PTHR30093:SF44">
    <property type="entry name" value="TYPE II SECRETION SYSTEM CORE PROTEIN G"/>
    <property type="match status" value="1"/>
</dbReference>
<evidence type="ECO:0000256" key="2">
    <source>
        <dbReference type="ARBA" id="ARBA00004418"/>
    </source>
</evidence>
<dbReference type="NCBIfam" id="TIGR02532">
    <property type="entry name" value="IV_pilin_GFxxxE"/>
    <property type="match status" value="1"/>
</dbReference>
<keyword evidence="7 9" id="KW-0472">Membrane</keyword>
<evidence type="ECO:0000256" key="6">
    <source>
        <dbReference type="ARBA" id="ARBA00022989"/>
    </source>
</evidence>
<dbReference type="InterPro" id="IPR045584">
    <property type="entry name" value="Pilin-like"/>
</dbReference>
<organism evidence="10 11">
    <name type="scientific">Deinococcus sedimenti</name>
    <dbReference type="NCBI Taxonomy" id="1867090"/>
    <lineage>
        <taxon>Bacteria</taxon>
        <taxon>Thermotogati</taxon>
        <taxon>Deinococcota</taxon>
        <taxon>Deinococci</taxon>
        <taxon>Deinococcales</taxon>
        <taxon>Deinococcaceae</taxon>
        <taxon>Deinococcus</taxon>
    </lineage>
</organism>
<evidence type="ECO:0000256" key="8">
    <source>
        <dbReference type="ARBA" id="ARBA00023237"/>
    </source>
</evidence>
<comment type="caution">
    <text evidence="10">The sequence shown here is derived from an EMBL/GenBank/DDBJ whole genome shotgun (WGS) entry which is preliminary data.</text>
</comment>
<protein>
    <recommendedName>
        <fullName evidence="12">Prepilin-type N-terminal cleavage/methylation domain-containing protein</fullName>
    </recommendedName>
</protein>
<evidence type="ECO:0000256" key="7">
    <source>
        <dbReference type="ARBA" id="ARBA00023136"/>
    </source>
</evidence>
<keyword evidence="5" id="KW-0574">Periplasm</keyword>
<reference evidence="11" key="1">
    <citation type="journal article" date="2019" name="Int. J. Syst. Evol. Microbiol.">
        <title>The Global Catalogue of Microorganisms (GCM) 10K type strain sequencing project: providing services to taxonomists for standard genome sequencing and annotation.</title>
        <authorList>
            <consortium name="The Broad Institute Genomics Platform"/>
            <consortium name="The Broad Institute Genome Sequencing Center for Infectious Disease"/>
            <person name="Wu L."/>
            <person name="Ma J."/>
        </authorList>
    </citation>
    <scope>NUCLEOTIDE SEQUENCE [LARGE SCALE GENOMIC DNA]</scope>
    <source>
        <strain evidence="11">JCM 31405</strain>
    </source>
</reference>
<keyword evidence="6 9" id="KW-1133">Transmembrane helix</keyword>
<dbReference type="InterPro" id="IPR012902">
    <property type="entry name" value="N_methyl_site"/>
</dbReference>
<dbReference type="RefSeq" id="WP_308425475.1">
    <property type="nucleotide sequence ID" value="NZ_BMQN01000022.1"/>
</dbReference>
<evidence type="ECO:0000313" key="10">
    <source>
        <dbReference type="EMBL" id="GGS08707.1"/>
    </source>
</evidence>
<dbReference type="Gene3D" id="3.30.700.10">
    <property type="entry name" value="Glycoprotein, Type 4 Pilin"/>
    <property type="match status" value="1"/>
</dbReference>
<sequence length="237" mass="25800">MTTPDTDDRDQDDRDRNVHARLTELLGDTLRISRELLHMVHVTLTPPPPLATVPPSAVRTLLAARRQELDRHLQVIARETDVLRDLPPRRPTMHQSTQGFTLIELLVVIAIIGVLAALLLPTFAGAQKKPYDVAAQQCGRAIVAAQIPYRAANGTYTNDPAVLGSDVKEACRDAGVQVGVHATTPTAATSAYLMSGSDANNFALTAFHPKGTGYYRYWLGSPTPVPSGDRLNTLFPY</sequence>
<evidence type="ECO:0000256" key="9">
    <source>
        <dbReference type="SAM" id="Phobius"/>
    </source>
</evidence>
<dbReference type="InterPro" id="IPR002416">
    <property type="entry name" value="T2SS_protein-GspH"/>
</dbReference>
<name>A0ABQ2S8Q0_9DEIO</name>
<evidence type="ECO:0000256" key="1">
    <source>
        <dbReference type="ARBA" id="ARBA00004203"/>
    </source>
</evidence>
<comment type="subcellular location">
    <subcellularLocation>
        <location evidence="1">Cell outer membrane</location>
        <topology evidence="1">Single-pass membrane protein</topology>
    </subcellularLocation>
    <subcellularLocation>
        <location evidence="2">Periplasm</location>
    </subcellularLocation>
</comment>
<evidence type="ECO:0000256" key="5">
    <source>
        <dbReference type="ARBA" id="ARBA00022764"/>
    </source>
</evidence>
<keyword evidence="11" id="KW-1185">Reference proteome</keyword>
<proteinExistence type="predicted"/>
<evidence type="ECO:0000313" key="11">
    <source>
        <dbReference type="Proteomes" id="UP000644548"/>
    </source>
</evidence>
<dbReference type="Pfam" id="PF07963">
    <property type="entry name" value="N_methyl"/>
    <property type="match status" value="1"/>
</dbReference>
<accession>A0ABQ2S8Q0</accession>
<dbReference type="EMBL" id="BMQN01000022">
    <property type="protein sequence ID" value="GGS08707.1"/>
    <property type="molecule type" value="Genomic_DNA"/>
</dbReference>
<keyword evidence="8" id="KW-0998">Cell outer membrane</keyword>
<evidence type="ECO:0008006" key="12">
    <source>
        <dbReference type="Google" id="ProtNLM"/>
    </source>
</evidence>
<dbReference type="PROSITE" id="PS00409">
    <property type="entry name" value="PROKAR_NTER_METHYL"/>
    <property type="match status" value="1"/>
</dbReference>
<keyword evidence="4 9" id="KW-0812">Transmembrane</keyword>
<dbReference type="PANTHER" id="PTHR30093">
    <property type="entry name" value="GENERAL SECRETION PATHWAY PROTEIN G"/>
    <property type="match status" value="1"/>
</dbReference>
<evidence type="ECO:0000256" key="3">
    <source>
        <dbReference type="ARBA" id="ARBA00022481"/>
    </source>
</evidence>